<dbReference type="PANTHER" id="PTHR46438:SF11">
    <property type="entry name" value="LIPASE-RELATED"/>
    <property type="match status" value="1"/>
</dbReference>
<dbReference type="Pfam" id="PF00561">
    <property type="entry name" value="Abhydrolase_1"/>
    <property type="match status" value="1"/>
</dbReference>
<feature type="domain" description="AB hydrolase-1" evidence="1">
    <location>
        <begin position="29"/>
        <end position="282"/>
    </location>
</feature>
<dbReference type="InterPro" id="IPR029058">
    <property type="entry name" value="AB_hydrolase_fold"/>
</dbReference>
<dbReference type="InterPro" id="IPR000639">
    <property type="entry name" value="Epox_hydrolase-like"/>
</dbReference>
<evidence type="ECO:0000313" key="2">
    <source>
        <dbReference type="EMBL" id="SHK32598.1"/>
    </source>
</evidence>
<gene>
    <name evidence="2" type="ORF">SAMN02745123_01478</name>
</gene>
<proteinExistence type="predicted"/>
<name>A0A1M6RJQ9_9FIRM</name>
<dbReference type="STRING" id="1121421.SAMN02745123_01478"/>
<dbReference type="SUPFAM" id="SSF53474">
    <property type="entry name" value="alpha/beta-Hydrolases"/>
    <property type="match status" value="1"/>
</dbReference>
<accession>A0A1M6RJQ9</accession>
<evidence type="ECO:0000259" key="1">
    <source>
        <dbReference type="Pfam" id="PF00561"/>
    </source>
</evidence>
<evidence type="ECO:0000313" key="3">
    <source>
        <dbReference type="Proteomes" id="UP000183997"/>
    </source>
</evidence>
<dbReference type="EMBL" id="FRAR01000011">
    <property type="protein sequence ID" value="SHK32598.1"/>
    <property type="molecule type" value="Genomic_DNA"/>
</dbReference>
<reference evidence="3" key="1">
    <citation type="submission" date="2016-11" db="EMBL/GenBank/DDBJ databases">
        <authorList>
            <person name="Varghese N."/>
            <person name="Submissions S."/>
        </authorList>
    </citation>
    <scope>NUCLEOTIDE SEQUENCE [LARGE SCALE GENOMIC DNA]</scope>
    <source>
        <strain evidence="3">DSM 10349</strain>
    </source>
</reference>
<dbReference type="GO" id="GO:0003824">
    <property type="term" value="F:catalytic activity"/>
    <property type="evidence" value="ECO:0007669"/>
    <property type="project" value="InterPro"/>
</dbReference>
<dbReference type="PANTHER" id="PTHR46438">
    <property type="entry name" value="ALPHA/BETA-HYDROLASES SUPERFAMILY PROTEIN"/>
    <property type="match status" value="1"/>
</dbReference>
<organism evidence="2 3">
    <name type="scientific">Desulforamulus aeronauticus DSM 10349</name>
    <dbReference type="NCBI Taxonomy" id="1121421"/>
    <lineage>
        <taxon>Bacteria</taxon>
        <taxon>Bacillati</taxon>
        <taxon>Bacillota</taxon>
        <taxon>Clostridia</taxon>
        <taxon>Eubacteriales</taxon>
        <taxon>Peptococcaceae</taxon>
        <taxon>Desulforamulus</taxon>
    </lineage>
</organism>
<dbReference type="InterPro" id="IPR000073">
    <property type="entry name" value="AB_hydrolase_1"/>
</dbReference>
<dbReference type="Gene3D" id="3.40.50.1820">
    <property type="entry name" value="alpha/beta hydrolase"/>
    <property type="match status" value="1"/>
</dbReference>
<dbReference type="RefSeq" id="WP_072912518.1">
    <property type="nucleotide sequence ID" value="NZ_FRAR01000011.1"/>
</dbReference>
<dbReference type="PRINTS" id="PR00412">
    <property type="entry name" value="EPOXHYDRLASE"/>
</dbReference>
<dbReference type="PRINTS" id="PR00111">
    <property type="entry name" value="ABHYDROLASE"/>
</dbReference>
<keyword evidence="3" id="KW-1185">Reference proteome</keyword>
<dbReference type="OrthoDB" id="252464at2"/>
<dbReference type="Proteomes" id="UP000183997">
    <property type="component" value="Unassembled WGS sequence"/>
</dbReference>
<dbReference type="AlphaFoldDB" id="A0A1M6RJQ9"/>
<protein>
    <submittedName>
        <fullName evidence="2">Pimeloyl-ACP methyl ester carboxylesterase</fullName>
    </submittedName>
</protein>
<sequence>MITELKVKKVKLENGELLAYRETGEGNKNILLVHGNMCSGVHFLPLIKRFSPNFKVYIIDLRGFGDSTYINRVDNIKDISDDLYTFINKLEITNFTLVGWSAGGSVCLQFSANYPDIVEKIVLIDSVGYMGCPLFKKDEQGNVLIGQIYKDRLEMAKDPEVAPCLKAIENNNFNDMSTLWDMAIYTNHKPLPEDNKLFINATLKQRNLVDIYWALSVFNLSNKHNGYTEGNNLINKIKVPVLSFWGEKDMIVSGETVRETVKVLGDKAELVILKDSGHSPLVDCPDILMQKMIDFII</sequence>